<evidence type="ECO:0000313" key="2">
    <source>
        <dbReference type="Proteomes" id="UP000177091"/>
    </source>
</evidence>
<gene>
    <name evidence="1" type="ORF">A2112_02070</name>
</gene>
<name>A0A1F7WMU2_9BACT</name>
<sequence>MTVEQQGKHKRAVLIPVKGRPGVFTYDQGELHVDRGIVIRGLLLQAQNEFEILKTDPSK</sequence>
<comment type="caution">
    <text evidence="1">The sequence shown here is derived from an EMBL/GenBank/DDBJ whole genome shotgun (WGS) entry which is preliminary data.</text>
</comment>
<evidence type="ECO:0000313" key="1">
    <source>
        <dbReference type="EMBL" id="OGM04150.1"/>
    </source>
</evidence>
<protein>
    <submittedName>
        <fullName evidence="1">Uncharacterized protein</fullName>
    </submittedName>
</protein>
<accession>A0A1F7WMU2</accession>
<proteinExistence type="predicted"/>
<dbReference type="EMBL" id="MGFK01000019">
    <property type="protein sequence ID" value="OGM04150.1"/>
    <property type="molecule type" value="Genomic_DNA"/>
</dbReference>
<dbReference type="AlphaFoldDB" id="A0A1F7WMU2"/>
<dbReference type="Proteomes" id="UP000177091">
    <property type="component" value="Unassembled WGS sequence"/>
</dbReference>
<organism evidence="1 2">
    <name type="scientific">Candidatus Woesebacteria bacterium GWA1_42_12</name>
    <dbReference type="NCBI Taxonomy" id="1802472"/>
    <lineage>
        <taxon>Bacteria</taxon>
        <taxon>Candidatus Woeseibacteriota</taxon>
    </lineage>
</organism>
<reference evidence="1 2" key="1">
    <citation type="journal article" date="2016" name="Nat. Commun.">
        <title>Thousands of microbial genomes shed light on interconnected biogeochemical processes in an aquifer system.</title>
        <authorList>
            <person name="Anantharaman K."/>
            <person name="Brown C.T."/>
            <person name="Hug L.A."/>
            <person name="Sharon I."/>
            <person name="Castelle C.J."/>
            <person name="Probst A.J."/>
            <person name="Thomas B.C."/>
            <person name="Singh A."/>
            <person name="Wilkins M.J."/>
            <person name="Karaoz U."/>
            <person name="Brodie E.L."/>
            <person name="Williams K.H."/>
            <person name="Hubbard S.S."/>
            <person name="Banfield J.F."/>
        </authorList>
    </citation>
    <scope>NUCLEOTIDE SEQUENCE [LARGE SCALE GENOMIC DNA]</scope>
</reference>